<protein>
    <submittedName>
        <fullName evidence="2">Uncharacterized protein</fullName>
    </submittedName>
</protein>
<evidence type="ECO:0000256" key="1">
    <source>
        <dbReference type="SAM" id="Phobius"/>
    </source>
</evidence>
<dbReference type="Proteomes" id="UP001281410">
    <property type="component" value="Unassembled WGS sequence"/>
</dbReference>
<keyword evidence="1" id="KW-1133">Transmembrane helix</keyword>
<organism evidence="2 3">
    <name type="scientific">Dipteronia sinensis</name>
    <dbReference type="NCBI Taxonomy" id="43782"/>
    <lineage>
        <taxon>Eukaryota</taxon>
        <taxon>Viridiplantae</taxon>
        <taxon>Streptophyta</taxon>
        <taxon>Embryophyta</taxon>
        <taxon>Tracheophyta</taxon>
        <taxon>Spermatophyta</taxon>
        <taxon>Magnoliopsida</taxon>
        <taxon>eudicotyledons</taxon>
        <taxon>Gunneridae</taxon>
        <taxon>Pentapetalae</taxon>
        <taxon>rosids</taxon>
        <taxon>malvids</taxon>
        <taxon>Sapindales</taxon>
        <taxon>Sapindaceae</taxon>
        <taxon>Hippocastanoideae</taxon>
        <taxon>Acereae</taxon>
        <taxon>Dipteronia</taxon>
    </lineage>
</organism>
<gene>
    <name evidence="2" type="ORF">Dsin_030451</name>
</gene>
<reference evidence="2" key="1">
    <citation type="journal article" date="2023" name="Plant J.">
        <title>Genome sequences and population genomics provide insights into the demographic history, inbreeding, and mutation load of two 'living fossil' tree species of Dipteronia.</title>
        <authorList>
            <person name="Feng Y."/>
            <person name="Comes H.P."/>
            <person name="Chen J."/>
            <person name="Zhu S."/>
            <person name="Lu R."/>
            <person name="Zhang X."/>
            <person name="Li P."/>
            <person name="Qiu J."/>
            <person name="Olsen K.M."/>
            <person name="Qiu Y."/>
        </authorList>
    </citation>
    <scope>NUCLEOTIDE SEQUENCE</scope>
    <source>
        <strain evidence="2">NBL</strain>
    </source>
</reference>
<dbReference type="EMBL" id="JANJYJ010000010">
    <property type="protein sequence ID" value="KAK3183165.1"/>
    <property type="molecule type" value="Genomic_DNA"/>
</dbReference>
<proteinExistence type="predicted"/>
<feature type="transmembrane region" description="Helical" evidence="1">
    <location>
        <begin position="205"/>
        <end position="224"/>
    </location>
</feature>
<keyword evidence="1" id="KW-0812">Transmembrane</keyword>
<keyword evidence="3" id="KW-1185">Reference proteome</keyword>
<accession>A0AAD9ZKL3</accession>
<name>A0AAD9ZKL3_9ROSI</name>
<evidence type="ECO:0000313" key="2">
    <source>
        <dbReference type="EMBL" id="KAK3183165.1"/>
    </source>
</evidence>
<evidence type="ECO:0000313" key="3">
    <source>
        <dbReference type="Proteomes" id="UP001281410"/>
    </source>
</evidence>
<comment type="caution">
    <text evidence="2">The sequence shown here is derived from an EMBL/GenBank/DDBJ whole genome shotgun (WGS) entry which is preliminary data.</text>
</comment>
<keyword evidence="1" id="KW-0472">Membrane</keyword>
<dbReference type="AlphaFoldDB" id="A0AAD9ZKL3"/>
<sequence length="239" mass="27127">MIRLQGVQKRAHHGKMINHTIRKESEDKLDQLLNDLEQKWDSMKQSKLRPLRRYSSIIVDEIFQLMDKSPRSIVSSLQQEWKVRNNDLAIVEILRERRAAIESGKLKGRRLFNEPEGVTDEAGSGDQRESLCIDSEVRSVCSYGSDDDEPDEEEGVGDSEQEVILMPVSNSTDIADQKEQVVEEGEKLVVAQVEEKTTSVSGGKWIVLVLLIICALVVSMRSFFGYKDHEDDQVILVPT</sequence>